<evidence type="ECO:0000313" key="2">
    <source>
        <dbReference type="Proteomes" id="UP000257002"/>
    </source>
</evidence>
<name>A0A3E0LP52_9CHRO</name>
<dbReference type="EMBL" id="QQWD01000024">
    <property type="protein sequence ID" value="REJ48942.1"/>
    <property type="molecule type" value="Genomic_DNA"/>
</dbReference>
<evidence type="ECO:0008006" key="3">
    <source>
        <dbReference type="Google" id="ProtNLM"/>
    </source>
</evidence>
<reference evidence="1 2" key="1">
    <citation type="submission" date="2017-10" db="EMBL/GenBank/DDBJ databases">
        <title>A large-scale comparative metagenomic study reveals the eutrophication-driven functional interactions in six Microcystis-epibionts communities.</title>
        <authorList>
            <person name="Li Q."/>
            <person name="Lin F."/>
        </authorList>
    </citation>
    <scope>NUCLEOTIDE SEQUENCE [LARGE SCALE GENOMIC DNA]</scope>
    <source>
        <strain evidence="1">TW10</strain>
    </source>
</reference>
<evidence type="ECO:0000313" key="1">
    <source>
        <dbReference type="EMBL" id="REJ48942.1"/>
    </source>
</evidence>
<comment type="caution">
    <text evidence="1">The sequence shown here is derived from an EMBL/GenBank/DDBJ whole genome shotgun (WGS) entry which is preliminary data.</text>
</comment>
<dbReference type="Proteomes" id="UP000257002">
    <property type="component" value="Unassembled WGS sequence"/>
</dbReference>
<proteinExistence type="predicted"/>
<protein>
    <recommendedName>
        <fullName evidence="3">Nuclear transport factor 2 family protein</fullName>
    </recommendedName>
</protein>
<accession>A0A3E0LP52</accession>
<organism evidence="1 2">
    <name type="scientific">Microcystis wesenbergii TW10</name>
    <dbReference type="NCBI Taxonomy" id="2060474"/>
    <lineage>
        <taxon>Bacteria</taxon>
        <taxon>Bacillati</taxon>
        <taxon>Cyanobacteriota</taxon>
        <taxon>Cyanophyceae</taxon>
        <taxon>Oscillatoriophycideae</taxon>
        <taxon>Chroococcales</taxon>
        <taxon>Microcystaceae</taxon>
        <taxon>Microcystis</taxon>
    </lineage>
</organism>
<gene>
    <name evidence="1" type="ORF">DWQ51_18240</name>
</gene>
<sequence>MSLVPLTEGEVKELVDVWYQKLDVHAPLEEMLPLLAGEELEMQLPETTLYGLNDFKGWYEGVIRTFFDEVHTMQELNISVTPDGDKANVKLVVRWEASRWPAPAPHSQRLAFDAAQTWVIVRSPTTEQAVIKTYIVDKFTPLPGYPPL</sequence>
<dbReference type="AlphaFoldDB" id="A0A3E0LP52"/>